<gene>
    <name evidence="2" type="ORF">NA56DRAFT_708298</name>
</gene>
<evidence type="ECO:0000313" key="3">
    <source>
        <dbReference type="Proteomes" id="UP000235672"/>
    </source>
</evidence>
<dbReference type="Proteomes" id="UP000235672">
    <property type="component" value="Unassembled WGS sequence"/>
</dbReference>
<feature type="transmembrane region" description="Helical" evidence="1">
    <location>
        <begin position="48"/>
        <end position="69"/>
    </location>
</feature>
<keyword evidence="1" id="KW-1133">Transmembrane helix</keyword>
<dbReference type="OrthoDB" id="5427664at2759"/>
<keyword evidence="3" id="KW-1185">Reference proteome</keyword>
<evidence type="ECO:0000256" key="1">
    <source>
        <dbReference type="SAM" id="Phobius"/>
    </source>
</evidence>
<protein>
    <submittedName>
        <fullName evidence="2">Uncharacterized protein</fullName>
    </submittedName>
</protein>
<keyword evidence="1" id="KW-0812">Transmembrane</keyword>
<dbReference type="PANTHER" id="PTHR37577:SF1">
    <property type="entry name" value="INTEGRAL MEMBRANE PROTEIN"/>
    <property type="match status" value="1"/>
</dbReference>
<feature type="transmembrane region" description="Helical" evidence="1">
    <location>
        <begin position="189"/>
        <end position="207"/>
    </location>
</feature>
<feature type="transmembrane region" description="Helical" evidence="1">
    <location>
        <begin position="89"/>
        <end position="108"/>
    </location>
</feature>
<evidence type="ECO:0000313" key="2">
    <source>
        <dbReference type="EMBL" id="PMD16743.1"/>
    </source>
</evidence>
<dbReference type="EMBL" id="KZ613503">
    <property type="protein sequence ID" value="PMD16743.1"/>
    <property type="molecule type" value="Genomic_DNA"/>
</dbReference>
<accession>A0A2J6PRU0</accession>
<name>A0A2J6PRU0_9HELO</name>
<dbReference type="PANTHER" id="PTHR37577">
    <property type="entry name" value="INTEGRAL MEMBRANE PROTEIN"/>
    <property type="match status" value="1"/>
</dbReference>
<organism evidence="2 3">
    <name type="scientific">Hyaloscypha hepaticicola</name>
    <dbReference type="NCBI Taxonomy" id="2082293"/>
    <lineage>
        <taxon>Eukaryota</taxon>
        <taxon>Fungi</taxon>
        <taxon>Dikarya</taxon>
        <taxon>Ascomycota</taxon>
        <taxon>Pezizomycotina</taxon>
        <taxon>Leotiomycetes</taxon>
        <taxon>Helotiales</taxon>
        <taxon>Hyaloscyphaceae</taxon>
        <taxon>Hyaloscypha</taxon>
    </lineage>
</organism>
<dbReference type="PROSITE" id="PS51257">
    <property type="entry name" value="PROKAR_LIPOPROTEIN"/>
    <property type="match status" value="1"/>
</dbReference>
<dbReference type="InterPro" id="IPR053018">
    <property type="entry name" value="Elsinochrome_Biosynth-Asso"/>
</dbReference>
<sequence length="255" mass="29376">MKYCSISVYHFNVVTDLAWLSSVTHLLSVSCLRDYFVEHPGIRDARAIGMVCFFIMLVVPCVFEVHHTFSDDLSAPLRCRFSSLRGVPNTPWGLFLFVLLVSYPLTILRLYPENGFYGWCENWIIKKPDALLDIGESCTRKALELKHMPRLTFRQRCHKWANYIATPVCLATWVVATGAKFLFIHQCGYIYYVFGIIELFLGLMKRAKQYPLDGSESTWGFGQLVPLLLIAIPLLSTFELFYEEQKKHTEPEAEV</sequence>
<proteinExistence type="predicted"/>
<feature type="transmembrane region" description="Helical" evidence="1">
    <location>
        <begin position="160"/>
        <end position="183"/>
    </location>
</feature>
<dbReference type="STRING" id="1745343.A0A2J6PRU0"/>
<reference evidence="2 3" key="1">
    <citation type="submission" date="2016-05" db="EMBL/GenBank/DDBJ databases">
        <title>A degradative enzymes factory behind the ericoid mycorrhizal symbiosis.</title>
        <authorList>
            <consortium name="DOE Joint Genome Institute"/>
            <person name="Martino E."/>
            <person name="Morin E."/>
            <person name="Grelet G."/>
            <person name="Kuo A."/>
            <person name="Kohler A."/>
            <person name="Daghino S."/>
            <person name="Barry K."/>
            <person name="Choi C."/>
            <person name="Cichocki N."/>
            <person name="Clum A."/>
            <person name="Copeland A."/>
            <person name="Hainaut M."/>
            <person name="Haridas S."/>
            <person name="Labutti K."/>
            <person name="Lindquist E."/>
            <person name="Lipzen A."/>
            <person name="Khouja H.-R."/>
            <person name="Murat C."/>
            <person name="Ohm R."/>
            <person name="Olson A."/>
            <person name="Spatafora J."/>
            <person name="Veneault-Fourrey C."/>
            <person name="Henrissat B."/>
            <person name="Grigoriev I."/>
            <person name="Martin F."/>
            <person name="Perotto S."/>
        </authorList>
    </citation>
    <scope>NUCLEOTIDE SEQUENCE [LARGE SCALE GENOMIC DNA]</scope>
    <source>
        <strain evidence="2 3">UAMH 7357</strain>
    </source>
</reference>
<keyword evidence="1" id="KW-0472">Membrane</keyword>
<dbReference type="AlphaFoldDB" id="A0A2J6PRU0"/>